<accession>A0ABR1J348</accession>
<gene>
    <name evidence="2" type="ORF">VKT23_013804</name>
</gene>
<protein>
    <recommendedName>
        <fullName evidence="4">Protein kinase domain-containing protein</fullName>
    </recommendedName>
</protein>
<organism evidence="2 3">
    <name type="scientific">Marasmiellus scandens</name>
    <dbReference type="NCBI Taxonomy" id="2682957"/>
    <lineage>
        <taxon>Eukaryota</taxon>
        <taxon>Fungi</taxon>
        <taxon>Dikarya</taxon>
        <taxon>Basidiomycota</taxon>
        <taxon>Agaricomycotina</taxon>
        <taxon>Agaricomycetes</taxon>
        <taxon>Agaricomycetidae</taxon>
        <taxon>Agaricales</taxon>
        <taxon>Marasmiineae</taxon>
        <taxon>Omphalotaceae</taxon>
        <taxon>Marasmiellus</taxon>
    </lineage>
</organism>
<evidence type="ECO:0000313" key="2">
    <source>
        <dbReference type="EMBL" id="KAK7448047.1"/>
    </source>
</evidence>
<dbReference type="EMBL" id="JBANRG010000039">
    <property type="protein sequence ID" value="KAK7448047.1"/>
    <property type="molecule type" value="Genomic_DNA"/>
</dbReference>
<proteinExistence type="predicted"/>
<evidence type="ECO:0000256" key="1">
    <source>
        <dbReference type="SAM" id="MobiDB-lite"/>
    </source>
</evidence>
<dbReference type="InterPro" id="IPR011009">
    <property type="entry name" value="Kinase-like_dom_sf"/>
</dbReference>
<name>A0ABR1J348_9AGAR</name>
<keyword evidence="3" id="KW-1185">Reference proteome</keyword>
<sequence>MTSSTLSTMELYSITSRTPGIPMKLWRWDADGSHSNYVVSIKNHLNPRRTVWTADWSIHGSKKKLVALKIAKGRGEVTLLEQEARIYLEHLGPLRGKVVPKYYGLFKGMKDGVDFACMLLEYCSGTVDHVNFNGQVMLAACKLHAEGVFHGDLANVRHIVPSDNGIRIVDFSSARAPHQCNNDNHYPCKPGFLHNLNNRGTSVSRVCRELMALENVYGMREIRQAVPLSYDEEERMRGLVKAQSHPRSKSSRGHGTNPPR</sequence>
<dbReference type="SUPFAM" id="SSF56112">
    <property type="entry name" value="Protein kinase-like (PK-like)"/>
    <property type="match status" value="1"/>
</dbReference>
<dbReference type="Proteomes" id="UP001498398">
    <property type="component" value="Unassembled WGS sequence"/>
</dbReference>
<evidence type="ECO:0008006" key="4">
    <source>
        <dbReference type="Google" id="ProtNLM"/>
    </source>
</evidence>
<comment type="caution">
    <text evidence="2">The sequence shown here is derived from an EMBL/GenBank/DDBJ whole genome shotgun (WGS) entry which is preliminary data.</text>
</comment>
<feature type="region of interest" description="Disordered" evidence="1">
    <location>
        <begin position="236"/>
        <end position="260"/>
    </location>
</feature>
<reference evidence="2 3" key="1">
    <citation type="submission" date="2024-01" db="EMBL/GenBank/DDBJ databases">
        <title>A draft genome for the cacao thread blight pathogen Marasmiellus scandens.</title>
        <authorList>
            <person name="Baruah I.K."/>
            <person name="Leung J."/>
            <person name="Bukari Y."/>
            <person name="Amoako-Attah I."/>
            <person name="Meinhardt L.W."/>
            <person name="Bailey B.A."/>
            <person name="Cohen S.P."/>
        </authorList>
    </citation>
    <scope>NUCLEOTIDE SEQUENCE [LARGE SCALE GENOMIC DNA]</scope>
    <source>
        <strain evidence="2 3">GH-19</strain>
    </source>
</reference>
<evidence type="ECO:0000313" key="3">
    <source>
        <dbReference type="Proteomes" id="UP001498398"/>
    </source>
</evidence>